<organism evidence="1">
    <name type="scientific">Rhizophora mucronata</name>
    <name type="common">Asiatic mangrove</name>
    <dbReference type="NCBI Taxonomy" id="61149"/>
    <lineage>
        <taxon>Eukaryota</taxon>
        <taxon>Viridiplantae</taxon>
        <taxon>Streptophyta</taxon>
        <taxon>Embryophyta</taxon>
        <taxon>Tracheophyta</taxon>
        <taxon>Spermatophyta</taxon>
        <taxon>Magnoliopsida</taxon>
        <taxon>eudicotyledons</taxon>
        <taxon>Gunneridae</taxon>
        <taxon>Pentapetalae</taxon>
        <taxon>rosids</taxon>
        <taxon>fabids</taxon>
        <taxon>Malpighiales</taxon>
        <taxon>Rhizophoraceae</taxon>
        <taxon>Rhizophora</taxon>
    </lineage>
</organism>
<sequence>MLRMCKRSPRSLMYNQLYGTRQALHVKNKEVRGKRVLLSEPSAWFPLFVGSLFHRIYIFAEDTYSMIRQNMQPISCNSSNVPWIARPIVGLFNI</sequence>
<reference evidence="1" key="1">
    <citation type="submission" date="2018-02" db="EMBL/GenBank/DDBJ databases">
        <title>Rhizophora mucronata_Transcriptome.</title>
        <authorList>
            <person name="Meera S.P."/>
            <person name="Sreeshan A."/>
            <person name="Augustine A."/>
        </authorList>
    </citation>
    <scope>NUCLEOTIDE SEQUENCE</scope>
    <source>
        <tissue evidence="1">Leaf</tissue>
    </source>
</reference>
<evidence type="ECO:0000313" key="1">
    <source>
        <dbReference type="EMBL" id="MBX68361.1"/>
    </source>
</evidence>
<protein>
    <submittedName>
        <fullName evidence="1">Putative ribonuclease H protein At1g65750 family</fullName>
    </submittedName>
</protein>
<accession>A0A2P2QN76</accession>
<dbReference type="AlphaFoldDB" id="A0A2P2QN76"/>
<proteinExistence type="predicted"/>
<name>A0A2P2QN76_RHIMU</name>
<dbReference type="EMBL" id="GGEC01087877">
    <property type="protein sequence ID" value="MBX68361.1"/>
    <property type="molecule type" value="Transcribed_RNA"/>
</dbReference>